<dbReference type="InterPro" id="IPR039874">
    <property type="entry name" value="WAPL"/>
</dbReference>
<gene>
    <name evidence="4" type="ORF">PTTW11_01756</name>
</gene>
<feature type="compositionally biased region" description="Basic and acidic residues" evidence="2">
    <location>
        <begin position="488"/>
        <end position="512"/>
    </location>
</feature>
<name>A0A6S6VVJ7_9PLEO</name>
<feature type="compositionally biased region" description="Polar residues" evidence="2">
    <location>
        <begin position="209"/>
        <end position="223"/>
    </location>
</feature>
<dbReference type="PANTHER" id="PTHR22100">
    <property type="entry name" value="WINGS APART-LIKE PROTEIN HOMOLOG"/>
    <property type="match status" value="1"/>
</dbReference>
<organism evidence="4 5">
    <name type="scientific">Pyrenophora teres f. teres</name>
    <dbReference type="NCBI Taxonomy" id="97479"/>
    <lineage>
        <taxon>Eukaryota</taxon>
        <taxon>Fungi</taxon>
        <taxon>Dikarya</taxon>
        <taxon>Ascomycota</taxon>
        <taxon>Pezizomycotina</taxon>
        <taxon>Dothideomycetes</taxon>
        <taxon>Pleosporomycetidae</taxon>
        <taxon>Pleosporales</taxon>
        <taxon>Pleosporineae</taxon>
        <taxon>Pleosporaceae</taxon>
        <taxon>Pyrenophora</taxon>
    </lineage>
</organism>
<dbReference type="Proteomes" id="UP000472372">
    <property type="component" value="Chromosome 2"/>
</dbReference>
<protein>
    <submittedName>
        <fullName evidence="4">WAPL multi-domain protein</fullName>
    </submittedName>
</protein>
<dbReference type="InterPro" id="IPR011989">
    <property type="entry name" value="ARM-like"/>
</dbReference>
<comment type="similarity">
    <text evidence="1">Belongs to the WAPL family.</text>
</comment>
<feature type="compositionally biased region" description="Polar residues" evidence="2">
    <location>
        <begin position="349"/>
        <end position="358"/>
    </location>
</feature>
<dbReference type="InterPro" id="IPR022771">
    <property type="entry name" value="WAPL_C"/>
</dbReference>
<evidence type="ECO:0000259" key="3">
    <source>
        <dbReference type="Pfam" id="PF07814"/>
    </source>
</evidence>
<evidence type="ECO:0000256" key="2">
    <source>
        <dbReference type="SAM" id="MobiDB-lite"/>
    </source>
</evidence>
<feature type="region of interest" description="Disordered" evidence="2">
    <location>
        <begin position="18"/>
        <end position="397"/>
    </location>
</feature>
<feature type="compositionally biased region" description="Pro residues" evidence="2">
    <location>
        <begin position="153"/>
        <end position="162"/>
    </location>
</feature>
<reference evidence="4" key="1">
    <citation type="submission" date="2021-02" db="EMBL/GenBank/DDBJ databases">
        <authorList>
            <person name="Syme A R."/>
            <person name="Syme A R."/>
            <person name="Moolhuijzen P."/>
        </authorList>
    </citation>
    <scope>NUCLEOTIDE SEQUENCE</scope>
    <source>
        <strain evidence="4">W1-1</strain>
    </source>
</reference>
<dbReference type="PANTHER" id="PTHR22100:SF13">
    <property type="entry name" value="WINGS APART-LIKE PROTEIN HOMOLOG"/>
    <property type="match status" value="1"/>
</dbReference>
<sequence length="1091" mass="118667">MADTMFAQFTASDRRKKVVYGKSSRLSGVPPPAPLPNEDAPPSPERPRKQTAVSNGALKKAAGSLKIGNSLANTRTKNDDIDIFDVPSEDEFVVRAKPTKKLVTKPRTPEEGLAISTTEDDGPRGPKNSAKATRPSSKPEPTKATVIAKKLPKPAPVPPPSSSDPIAPRTLRTKTPQLTELPKQTVKNVGLAQRPTASAPSVVPRAQKVTKTSTALPLKTTATKPVAKPAQDLNVFDVPSSDDEAPLTVKKASRQMPVGKRKEPAKEHPTKLREGRKESADSDGSNASNKRKRQRCISSTTAVAKPLSRQKSELPDAQPSRKYHKSEDSTSSVRRPPDQPPPSRPQDTEAASSRTAVSAVNKPKRTRQRTVPVLAPSAISKGSSSPARLNSMLPNREPRKSAIAVEVPEVAEAEDQTMYDIPDSLATPVRPVRAPKVTTPGSATPRQKDLFGGLLGDASSSGTPMPMISALQLTDRKPRSLIGSMSRSKSDITHVTETRKARLIDTLKHVESSSEDEEESSSLSDQEPEERFVGVQPVARSSQEVKTTGNGAELASDDMEVDGDANVDSQTSQATSGFGVRPKLTYAMSRSYLRETDPDEDLLIPMEFDMPGFQSQHRDTVSVSEDEPEAVGQAQAHHELKSRGRNYVFEQEAQTMIDDISSTTTNSIRRNAMVELCTKMANETFCSQLLDTPLVHQLFKNISAGSEVIFEFAVAVATVFIMRINPTYTVLDQLHETGIMARLFKLVGNDIEVQKIAKDRKTNLSKIAKESVLTFRTLVQQSSIWSSTPLSKITPQLVALKAIELLVIGLRKAGNAGVLLDQTMVSQLVNIASNSNERLSINEGGPEDDAIMAMVLSTLESVSATRQRQVTWPTTVLGKIAGFTPRFFHPDAASSTMLAVKLCMNLTNNKPKACQPFSAKAFVQPLVLSVIERFTCLNAGLATEKRTEVLESLILSLGATINLAEFSDQMRANVDDSEHTVATLVAIFLEGSERASQANSLEDSHSGVTIGYLAVLLGNLCLDERIRTKVRALLPNKRLGMLIDSIKEFVRVHEHVDRKVEDFEGAEGQEALQTYTARLMHVVERLQSATT</sequence>
<feature type="compositionally biased region" description="Acidic residues" evidence="2">
    <location>
        <begin position="81"/>
        <end position="91"/>
    </location>
</feature>
<evidence type="ECO:0000256" key="1">
    <source>
        <dbReference type="ARBA" id="ARBA00006854"/>
    </source>
</evidence>
<feature type="compositionally biased region" description="Basic and acidic residues" evidence="2">
    <location>
        <begin position="260"/>
        <end position="280"/>
    </location>
</feature>
<evidence type="ECO:0000313" key="5">
    <source>
        <dbReference type="Proteomes" id="UP000472372"/>
    </source>
</evidence>
<dbReference type="EMBL" id="HG992978">
    <property type="protein sequence ID" value="CAE7008852.1"/>
    <property type="molecule type" value="Genomic_DNA"/>
</dbReference>
<proteinExistence type="inferred from homology"/>
<accession>A0A6S6VVJ7</accession>
<feature type="domain" description="Wings apart-like protein C-terminal" evidence="3">
    <location>
        <begin position="635"/>
        <end position="969"/>
    </location>
</feature>
<evidence type="ECO:0000313" key="4">
    <source>
        <dbReference type="EMBL" id="CAE7008852.1"/>
    </source>
</evidence>
<feature type="compositionally biased region" description="Polar residues" evidence="2">
    <location>
        <begin position="539"/>
        <end position="550"/>
    </location>
</feature>
<dbReference type="Pfam" id="PF07814">
    <property type="entry name" value="WAPL"/>
    <property type="match status" value="1"/>
</dbReference>
<dbReference type="Gene3D" id="1.25.10.10">
    <property type="entry name" value="Leucine-rich Repeat Variant"/>
    <property type="match status" value="2"/>
</dbReference>
<feature type="compositionally biased region" description="Pro residues" evidence="2">
    <location>
        <begin position="29"/>
        <end position="44"/>
    </location>
</feature>
<dbReference type="AlphaFoldDB" id="A0A6S6VVJ7"/>
<feature type="region of interest" description="Disordered" evidence="2">
    <location>
        <begin position="414"/>
        <end position="556"/>
    </location>
</feature>